<dbReference type="PANTHER" id="PTHR14969:SF62">
    <property type="entry name" value="DECAPRENYLPHOSPHORYL-5-PHOSPHORIBOSE PHOSPHATASE RV3807C-RELATED"/>
    <property type="match status" value="1"/>
</dbReference>
<keyword evidence="4" id="KW-0378">Hydrolase</keyword>
<evidence type="ECO:0000313" key="10">
    <source>
        <dbReference type="Proteomes" id="UP000483432"/>
    </source>
</evidence>
<dbReference type="SUPFAM" id="SSF48317">
    <property type="entry name" value="Acid phosphatase/Vanadium-dependent haloperoxidase"/>
    <property type="match status" value="1"/>
</dbReference>
<evidence type="ECO:0000256" key="4">
    <source>
        <dbReference type="ARBA" id="ARBA00022801"/>
    </source>
</evidence>
<dbReference type="PANTHER" id="PTHR14969">
    <property type="entry name" value="SPHINGOSINE-1-PHOSPHATE PHOSPHOHYDROLASE"/>
    <property type="match status" value="1"/>
</dbReference>
<dbReference type="GO" id="GO:0005886">
    <property type="term" value="C:plasma membrane"/>
    <property type="evidence" value="ECO:0007669"/>
    <property type="project" value="UniProtKB-SubCell"/>
</dbReference>
<feature type="transmembrane region" description="Helical" evidence="7">
    <location>
        <begin position="65"/>
        <end position="85"/>
    </location>
</feature>
<keyword evidence="3 7" id="KW-0812">Transmembrane</keyword>
<evidence type="ECO:0000256" key="7">
    <source>
        <dbReference type="SAM" id="Phobius"/>
    </source>
</evidence>
<comment type="subcellular location">
    <subcellularLocation>
        <location evidence="1">Cell membrane</location>
        <topology evidence="1">Multi-pass membrane protein</topology>
    </subcellularLocation>
</comment>
<keyword evidence="2" id="KW-1003">Cell membrane</keyword>
<evidence type="ECO:0000259" key="8">
    <source>
        <dbReference type="SMART" id="SM00014"/>
    </source>
</evidence>
<reference evidence="9 10" key="1">
    <citation type="submission" date="2019-09" db="EMBL/GenBank/DDBJ databases">
        <title>H2 Metabolism Revealed by Metagenomic Analysis in Subglacial Sediment of East Antarctica.</title>
        <authorList>
            <person name="Yang Z."/>
            <person name="Zhang Y."/>
            <person name="Lv Y."/>
            <person name="Yan W."/>
            <person name="Xiao X."/>
            <person name="Sun B."/>
            <person name="Ma H."/>
        </authorList>
    </citation>
    <scope>NUCLEOTIDE SEQUENCE [LARGE SCALE GENOMIC DNA]</scope>
    <source>
        <strain evidence="9">Bin2_2</strain>
    </source>
</reference>
<evidence type="ECO:0000256" key="1">
    <source>
        <dbReference type="ARBA" id="ARBA00004651"/>
    </source>
</evidence>
<dbReference type="GO" id="GO:0016787">
    <property type="term" value="F:hydrolase activity"/>
    <property type="evidence" value="ECO:0007669"/>
    <property type="project" value="UniProtKB-KW"/>
</dbReference>
<sequence length="159" mass="17166">MRKWAFLWSLGLIVLIAGAWMVCPVGRCRVGAMDRAGLGLAHAWRSEPLDALMQGITWLSMPADWSYPSAHAMQVTALAIALFLVAAQRRAVWSGLLGMIVLWVGLSRIYLQVHFPSDVIAGTLAAIGWVGGLHLLIIRSVRGHSSSRAGSHMAGSHMA</sequence>
<gene>
    <name evidence="9" type="ORF">GZ085_10760</name>
</gene>
<name>A0A7C9TAM9_9PROT</name>
<accession>A0A7C9TAM9</accession>
<protein>
    <submittedName>
        <fullName evidence="9">Phosphatase PAP2 family protein</fullName>
    </submittedName>
</protein>
<keyword evidence="5 7" id="KW-1133">Transmembrane helix</keyword>
<feature type="domain" description="Phosphatidic acid phosphatase type 2/haloperoxidase" evidence="8">
    <location>
        <begin position="10"/>
        <end position="134"/>
    </location>
</feature>
<dbReference type="InterPro" id="IPR036938">
    <property type="entry name" value="PAP2/HPO_sf"/>
</dbReference>
<dbReference type="SMART" id="SM00014">
    <property type="entry name" value="acidPPc"/>
    <property type="match status" value="1"/>
</dbReference>
<evidence type="ECO:0000256" key="2">
    <source>
        <dbReference type="ARBA" id="ARBA00022475"/>
    </source>
</evidence>
<dbReference type="Gene3D" id="1.20.144.10">
    <property type="entry name" value="Phosphatidic acid phosphatase type 2/haloperoxidase"/>
    <property type="match status" value="1"/>
</dbReference>
<dbReference type="Pfam" id="PF01569">
    <property type="entry name" value="PAP2"/>
    <property type="match status" value="1"/>
</dbReference>
<dbReference type="InterPro" id="IPR000326">
    <property type="entry name" value="PAP2/HPO"/>
</dbReference>
<evidence type="ECO:0000313" key="9">
    <source>
        <dbReference type="EMBL" id="NDP48843.1"/>
    </source>
</evidence>
<feature type="transmembrane region" description="Helical" evidence="7">
    <location>
        <begin position="119"/>
        <end position="138"/>
    </location>
</feature>
<feature type="transmembrane region" description="Helical" evidence="7">
    <location>
        <begin position="92"/>
        <end position="113"/>
    </location>
</feature>
<comment type="caution">
    <text evidence="9">The sequence shown here is derived from an EMBL/GenBank/DDBJ whole genome shotgun (WGS) entry which is preliminary data.</text>
</comment>
<proteinExistence type="predicted"/>
<evidence type="ECO:0000256" key="5">
    <source>
        <dbReference type="ARBA" id="ARBA00022989"/>
    </source>
</evidence>
<evidence type="ECO:0000256" key="3">
    <source>
        <dbReference type="ARBA" id="ARBA00022692"/>
    </source>
</evidence>
<dbReference type="EMBL" id="JAAFGW010000168">
    <property type="protein sequence ID" value="NDP48843.1"/>
    <property type="molecule type" value="Genomic_DNA"/>
</dbReference>
<dbReference type="Proteomes" id="UP000483432">
    <property type="component" value="Unassembled WGS sequence"/>
</dbReference>
<dbReference type="AlphaFoldDB" id="A0A7C9TAM9"/>
<organism evidence="9 10">
    <name type="scientific">Sulfuriferula multivorans</name>
    <dbReference type="NCBI Taxonomy" id="1559896"/>
    <lineage>
        <taxon>Bacteria</taxon>
        <taxon>Pseudomonadati</taxon>
        <taxon>Pseudomonadota</taxon>
        <taxon>Betaproteobacteria</taxon>
        <taxon>Nitrosomonadales</taxon>
        <taxon>Sulfuricellaceae</taxon>
        <taxon>Sulfuriferula</taxon>
    </lineage>
</organism>
<keyword evidence="6 7" id="KW-0472">Membrane</keyword>
<evidence type="ECO:0000256" key="6">
    <source>
        <dbReference type="ARBA" id="ARBA00023136"/>
    </source>
</evidence>